<evidence type="ECO:0000256" key="1">
    <source>
        <dbReference type="SAM" id="MobiDB-lite"/>
    </source>
</evidence>
<keyword evidence="2" id="KW-1133">Transmembrane helix</keyword>
<feature type="transmembrane region" description="Helical" evidence="2">
    <location>
        <begin position="45"/>
        <end position="62"/>
    </location>
</feature>
<evidence type="ECO:0000313" key="4">
    <source>
        <dbReference type="Proteomes" id="UP000271098"/>
    </source>
</evidence>
<evidence type="ECO:0000313" key="3">
    <source>
        <dbReference type="EMBL" id="VDN44529.1"/>
    </source>
</evidence>
<gene>
    <name evidence="3" type="ORF">GPUH_LOCUS25690</name>
</gene>
<keyword evidence="2" id="KW-0472">Membrane</keyword>
<proteinExistence type="predicted"/>
<reference evidence="3 4" key="2">
    <citation type="submission" date="2018-11" db="EMBL/GenBank/DDBJ databases">
        <authorList>
            <consortium name="Pathogen Informatics"/>
        </authorList>
    </citation>
    <scope>NUCLEOTIDE SEQUENCE [LARGE SCALE GENOMIC DNA]</scope>
</reference>
<keyword evidence="4" id="KW-1185">Reference proteome</keyword>
<dbReference type="WBParaSite" id="GPUH_0002572101-mRNA-1">
    <property type="protein sequence ID" value="GPUH_0002572101-mRNA-1"/>
    <property type="gene ID" value="GPUH_0002572101"/>
</dbReference>
<dbReference type="Proteomes" id="UP000271098">
    <property type="component" value="Unassembled WGS sequence"/>
</dbReference>
<organism evidence="5">
    <name type="scientific">Gongylonema pulchrum</name>
    <dbReference type="NCBI Taxonomy" id="637853"/>
    <lineage>
        <taxon>Eukaryota</taxon>
        <taxon>Metazoa</taxon>
        <taxon>Ecdysozoa</taxon>
        <taxon>Nematoda</taxon>
        <taxon>Chromadorea</taxon>
        <taxon>Rhabditida</taxon>
        <taxon>Spirurina</taxon>
        <taxon>Spiruromorpha</taxon>
        <taxon>Spiruroidea</taxon>
        <taxon>Gongylonematidae</taxon>
        <taxon>Gongylonema</taxon>
    </lineage>
</organism>
<evidence type="ECO:0000256" key="2">
    <source>
        <dbReference type="SAM" id="Phobius"/>
    </source>
</evidence>
<reference evidence="5" key="1">
    <citation type="submission" date="2016-06" db="UniProtKB">
        <authorList>
            <consortium name="WormBaseParasite"/>
        </authorList>
    </citation>
    <scope>IDENTIFICATION</scope>
</reference>
<name>A0A183EXK0_9BILA</name>
<dbReference type="EMBL" id="UYRT01106378">
    <property type="protein sequence ID" value="VDN44529.1"/>
    <property type="molecule type" value="Genomic_DNA"/>
</dbReference>
<evidence type="ECO:0000313" key="5">
    <source>
        <dbReference type="WBParaSite" id="GPUH_0002572101-mRNA-1"/>
    </source>
</evidence>
<accession>A0A183EXK0</accession>
<sequence>MEVLEERRADGVDGNEKVSNAFAGKDTKGRTDRAYWVIRCRSSKVTAFLISIVAMQIVSMVAKGSVIF</sequence>
<keyword evidence="2" id="KW-0812">Transmembrane</keyword>
<dbReference type="AlphaFoldDB" id="A0A183EXK0"/>
<feature type="region of interest" description="Disordered" evidence="1">
    <location>
        <begin position="1"/>
        <end position="24"/>
    </location>
</feature>
<protein>
    <submittedName>
        <fullName evidence="3 5">Uncharacterized protein</fullName>
    </submittedName>
</protein>
<feature type="compositionally biased region" description="Basic and acidic residues" evidence="1">
    <location>
        <begin position="1"/>
        <end position="16"/>
    </location>
</feature>